<dbReference type="InterPro" id="IPR027417">
    <property type="entry name" value="P-loop_NTPase"/>
</dbReference>
<dbReference type="SUPFAM" id="SSF52540">
    <property type="entry name" value="P-loop containing nucleoside triphosphate hydrolases"/>
    <property type="match status" value="1"/>
</dbReference>
<dbReference type="AlphaFoldDB" id="A0AAN4ZHA3"/>
<dbReference type="PANTHER" id="PTHR11783">
    <property type="entry name" value="SULFOTRANSFERASE SULT"/>
    <property type="match status" value="1"/>
</dbReference>
<evidence type="ECO:0000313" key="5">
    <source>
        <dbReference type="Proteomes" id="UP001328107"/>
    </source>
</evidence>
<evidence type="ECO:0000313" key="4">
    <source>
        <dbReference type="EMBL" id="GMR41243.1"/>
    </source>
</evidence>
<protein>
    <recommendedName>
        <fullName evidence="3">Sulfotransferase domain-containing protein</fullName>
    </recommendedName>
</protein>
<proteinExistence type="inferred from homology"/>
<dbReference type="Gene3D" id="3.40.50.300">
    <property type="entry name" value="P-loop containing nucleotide triphosphate hydrolases"/>
    <property type="match status" value="1"/>
</dbReference>
<evidence type="ECO:0000259" key="3">
    <source>
        <dbReference type="Pfam" id="PF00685"/>
    </source>
</evidence>
<feature type="domain" description="Sulfotransferase" evidence="3">
    <location>
        <begin position="51"/>
        <end position="312"/>
    </location>
</feature>
<evidence type="ECO:0000256" key="1">
    <source>
        <dbReference type="ARBA" id="ARBA00005771"/>
    </source>
</evidence>
<keyword evidence="5" id="KW-1185">Reference proteome</keyword>
<accession>A0AAN4ZHA3</accession>
<dbReference type="Pfam" id="PF00685">
    <property type="entry name" value="Sulfotransfer_1"/>
    <property type="match status" value="1"/>
</dbReference>
<dbReference type="InterPro" id="IPR000863">
    <property type="entry name" value="Sulfotransferase_dom"/>
</dbReference>
<gene>
    <name evidence="4" type="ORF">PMAYCL1PPCAC_11438</name>
</gene>
<comment type="caution">
    <text evidence="4">The sequence shown here is derived from an EMBL/GenBank/DDBJ whole genome shotgun (WGS) entry which is preliminary data.</text>
</comment>
<feature type="non-terminal residue" evidence="4">
    <location>
        <position position="1"/>
    </location>
</feature>
<evidence type="ECO:0000256" key="2">
    <source>
        <dbReference type="ARBA" id="ARBA00022679"/>
    </source>
</evidence>
<comment type="similarity">
    <text evidence="1">Belongs to the sulfotransferase 1 family.</text>
</comment>
<organism evidence="4 5">
    <name type="scientific">Pristionchus mayeri</name>
    <dbReference type="NCBI Taxonomy" id="1317129"/>
    <lineage>
        <taxon>Eukaryota</taxon>
        <taxon>Metazoa</taxon>
        <taxon>Ecdysozoa</taxon>
        <taxon>Nematoda</taxon>
        <taxon>Chromadorea</taxon>
        <taxon>Rhabditida</taxon>
        <taxon>Rhabditina</taxon>
        <taxon>Diplogasteromorpha</taxon>
        <taxon>Diplogasteroidea</taxon>
        <taxon>Neodiplogasteridae</taxon>
        <taxon>Pristionchus</taxon>
    </lineage>
</organism>
<dbReference type="Proteomes" id="UP001328107">
    <property type="component" value="Unassembled WGS sequence"/>
</dbReference>
<dbReference type="GO" id="GO:0008146">
    <property type="term" value="F:sulfotransferase activity"/>
    <property type="evidence" value="ECO:0007669"/>
    <property type="project" value="InterPro"/>
</dbReference>
<dbReference type="EMBL" id="BTRK01000003">
    <property type="protein sequence ID" value="GMR41243.1"/>
    <property type="molecule type" value="Genomic_DNA"/>
</dbReference>
<name>A0AAN4ZHA3_9BILA</name>
<reference evidence="5" key="1">
    <citation type="submission" date="2022-10" db="EMBL/GenBank/DDBJ databases">
        <title>Genome assembly of Pristionchus species.</title>
        <authorList>
            <person name="Yoshida K."/>
            <person name="Sommer R.J."/>
        </authorList>
    </citation>
    <scope>NUCLEOTIDE SEQUENCE [LARGE SCALE GENOMIC DNA]</scope>
    <source>
        <strain evidence="5">RS5460</strain>
    </source>
</reference>
<keyword evidence="2" id="KW-0808">Transferase</keyword>
<sequence>RGMNLCVASDELKQKYLDWTPSAVQLDDIIYPGNLVSSESILSIKEMKFDQDDIVICCYPKSGRTWVSEILSALAHDGDIDLLRSIPLVKRVKWLEWIGRTPNGPHSQLVGTGKKRIWATHLPLRQLPFSILEGKCKLLNVARNPKDQAVSYFHMHRISKDHGLLTGNPIGCSKSENLDLTWDEFFRLHCSGSLCWGSWFDHVMDYWHFARNNSNAKFIFYEDMKGNLMEELKSIEDFTDMHLSTEKRERLFDHCSFDSMKENKMTNKSASSSLDHTKGKFMRKGIVGDWKNYFTVAQSEAFDELYKTKMEEAGLEFKF</sequence>